<accession>A0AA41UXB5</accession>
<protein>
    <recommendedName>
        <fullName evidence="4">AP2/ERF domain-containing protein</fullName>
    </recommendedName>
</protein>
<keyword evidence="3" id="KW-1185">Reference proteome</keyword>
<evidence type="ECO:0008006" key="4">
    <source>
        <dbReference type="Google" id="ProtNLM"/>
    </source>
</evidence>
<sequence>MAYDEAARSLRGPKAKTNFGDGLNTNISLSIRSSLMMHHQNHQLHQQQWSNNNNSNNHFVSTGDFHRNLFPSPGAPVMGSNNYPPVFNTSSASSGKDFTGYRFDAVEVVVRNEQEKNKMRKEEEEIQKKKMKKTPLSFDLNLPPPIF</sequence>
<name>A0AA41UXB5_PAPNU</name>
<dbReference type="AlphaFoldDB" id="A0AA41UXB5"/>
<evidence type="ECO:0000313" key="2">
    <source>
        <dbReference type="EMBL" id="MCL7023974.1"/>
    </source>
</evidence>
<dbReference type="EMBL" id="JAJJMA010028850">
    <property type="protein sequence ID" value="MCL7023974.1"/>
    <property type="molecule type" value="Genomic_DNA"/>
</dbReference>
<feature type="region of interest" description="Disordered" evidence="1">
    <location>
        <begin position="118"/>
        <end position="138"/>
    </location>
</feature>
<organism evidence="2 3">
    <name type="scientific">Papaver nudicaule</name>
    <name type="common">Iceland poppy</name>
    <dbReference type="NCBI Taxonomy" id="74823"/>
    <lineage>
        <taxon>Eukaryota</taxon>
        <taxon>Viridiplantae</taxon>
        <taxon>Streptophyta</taxon>
        <taxon>Embryophyta</taxon>
        <taxon>Tracheophyta</taxon>
        <taxon>Spermatophyta</taxon>
        <taxon>Magnoliopsida</taxon>
        <taxon>Ranunculales</taxon>
        <taxon>Papaveraceae</taxon>
        <taxon>Papaveroideae</taxon>
        <taxon>Papaver</taxon>
    </lineage>
</organism>
<evidence type="ECO:0000313" key="3">
    <source>
        <dbReference type="Proteomes" id="UP001177140"/>
    </source>
</evidence>
<dbReference type="Proteomes" id="UP001177140">
    <property type="component" value="Unassembled WGS sequence"/>
</dbReference>
<feature type="compositionally biased region" description="Basic and acidic residues" evidence="1">
    <location>
        <begin position="118"/>
        <end position="128"/>
    </location>
</feature>
<evidence type="ECO:0000256" key="1">
    <source>
        <dbReference type="SAM" id="MobiDB-lite"/>
    </source>
</evidence>
<comment type="caution">
    <text evidence="2">The sequence shown here is derived from an EMBL/GenBank/DDBJ whole genome shotgun (WGS) entry which is preliminary data.</text>
</comment>
<gene>
    <name evidence="2" type="ORF">MKW94_024644</name>
</gene>
<reference evidence="2" key="1">
    <citation type="submission" date="2022-03" db="EMBL/GenBank/DDBJ databases">
        <title>A functionally conserved STORR gene fusion in Papaver species that diverged 16.8 million years ago.</title>
        <authorList>
            <person name="Catania T."/>
        </authorList>
    </citation>
    <scope>NUCLEOTIDE SEQUENCE</scope>
    <source>
        <strain evidence="2">S-191538</strain>
    </source>
</reference>
<proteinExistence type="predicted"/>